<reference evidence="1 3" key="1">
    <citation type="journal article" date="2022" name="G3 (Bethesda)">
        <title>Whole-genome sequence and methylome profiling of the almond [Prunus dulcis (Mill.) D.A. Webb] cultivar 'Nonpareil'.</title>
        <authorList>
            <person name="D'Amico-Willman K.M."/>
            <person name="Ouma W.Z."/>
            <person name="Meulia T."/>
            <person name="Sideli G.M."/>
            <person name="Gradziel T.M."/>
            <person name="Fresnedo-Ramirez J."/>
        </authorList>
    </citation>
    <scope>NUCLEOTIDE SEQUENCE [LARGE SCALE GENOMIC DNA]</scope>
    <source>
        <strain evidence="1">Clone GOH B32 T37-40</strain>
    </source>
</reference>
<protein>
    <recommendedName>
        <fullName evidence="4">PB1 domain-containing protein</fullName>
    </recommendedName>
</protein>
<keyword evidence="3" id="KW-1185">Reference proteome</keyword>
<name>A0AAD4YVE0_PRUDU</name>
<evidence type="ECO:0000313" key="1">
    <source>
        <dbReference type="EMBL" id="KAI5323842.1"/>
    </source>
</evidence>
<organism evidence="1 3">
    <name type="scientific">Prunus dulcis</name>
    <name type="common">Almond</name>
    <name type="synonym">Amygdalus dulcis</name>
    <dbReference type="NCBI Taxonomy" id="3755"/>
    <lineage>
        <taxon>Eukaryota</taxon>
        <taxon>Viridiplantae</taxon>
        <taxon>Streptophyta</taxon>
        <taxon>Embryophyta</taxon>
        <taxon>Tracheophyta</taxon>
        <taxon>Spermatophyta</taxon>
        <taxon>Magnoliopsida</taxon>
        <taxon>eudicotyledons</taxon>
        <taxon>Gunneridae</taxon>
        <taxon>Pentapetalae</taxon>
        <taxon>rosids</taxon>
        <taxon>fabids</taxon>
        <taxon>Rosales</taxon>
        <taxon>Rosaceae</taxon>
        <taxon>Amygdaloideae</taxon>
        <taxon>Amygdaleae</taxon>
        <taxon>Prunus</taxon>
    </lineage>
</organism>
<proteinExistence type="predicted"/>
<dbReference type="EMBL" id="JAJFAZ020000006">
    <property type="protein sequence ID" value="KAI5323842.1"/>
    <property type="molecule type" value="Genomic_DNA"/>
</dbReference>
<dbReference type="AlphaFoldDB" id="A0AAD4YVE0"/>
<dbReference type="SUPFAM" id="SSF54277">
    <property type="entry name" value="CAD &amp; PB1 domains"/>
    <property type="match status" value="1"/>
</dbReference>
<gene>
    <name evidence="1" type="ORF">L3X38_032915</name>
    <name evidence="2" type="ORF">L3X38_033987</name>
</gene>
<evidence type="ECO:0000313" key="3">
    <source>
        <dbReference type="Proteomes" id="UP001054821"/>
    </source>
</evidence>
<dbReference type="Proteomes" id="UP001054821">
    <property type="component" value="Chromosome 6"/>
</dbReference>
<dbReference type="EMBL" id="JAJFAZ020000006">
    <property type="protein sequence ID" value="KAI5324914.1"/>
    <property type="molecule type" value="Genomic_DNA"/>
</dbReference>
<comment type="caution">
    <text evidence="1">The sequence shown here is derived from an EMBL/GenBank/DDBJ whole genome shotgun (WGS) entry which is preliminary data.</text>
</comment>
<evidence type="ECO:0008006" key="4">
    <source>
        <dbReference type="Google" id="ProtNLM"/>
    </source>
</evidence>
<sequence>MDTVGILVCYNGNWVKKDNIESYEGGEAKGIIVSRNVTFSELVERIYKIMDAEPTKYSVTLKYSVPVSASVSKQIRVEDNDDVQYFLKYNTDVMASKANKRFISTPPRYSTSYVYKPSTFPLNGENKRKA</sequence>
<evidence type="ECO:0000313" key="2">
    <source>
        <dbReference type="EMBL" id="KAI5324914.1"/>
    </source>
</evidence>
<accession>A0AAD4YVE0</accession>